<evidence type="ECO:0000313" key="6">
    <source>
        <dbReference type="EMBL" id="AIE87684.1"/>
    </source>
</evidence>
<dbReference type="PANTHER" id="PTHR30055">
    <property type="entry name" value="HTH-TYPE TRANSCRIPTIONAL REGULATOR RUTR"/>
    <property type="match status" value="1"/>
</dbReference>
<dbReference type="PROSITE" id="PS50977">
    <property type="entry name" value="HTH_TETR_2"/>
    <property type="match status" value="1"/>
</dbReference>
<name>A0A068NYZ5_FIMGI</name>
<dbReference type="Gene3D" id="1.10.357.10">
    <property type="entry name" value="Tetracycline Repressor, domain 2"/>
    <property type="match status" value="1"/>
</dbReference>
<dbReference type="Pfam" id="PF00440">
    <property type="entry name" value="TetR_N"/>
    <property type="match status" value="1"/>
</dbReference>
<dbReference type="AlphaFoldDB" id="A0A068NYZ5"/>
<dbReference type="STRING" id="661478.OP10G_4316"/>
<proteinExistence type="predicted"/>
<keyword evidence="2 4" id="KW-0238">DNA-binding</keyword>
<organism evidence="6 7">
    <name type="scientific">Fimbriimonas ginsengisoli Gsoil 348</name>
    <dbReference type="NCBI Taxonomy" id="661478"/>
    <lineage>
        <taxon>Bacteria</taxon>
        <taxon>Bacillati</taxon>
        <taxon>Armatimonadota</taxon>
        <taxon>Fimbriimonadia</taxon>
        <taxon>Fimbriimonadales</taxon>
        <taxon>Fimbriimonadaceae</taxon>
        <taxon>Fimbriimonas</taxon>
    </lineage>
</organism>
<dbReference type="HOGENOM" id="CLU_091245_0_0_0"/>
<dbReference type="PRINTS" id="PR00455">
    <property type="entry name" value="HTHTETR"/>
</dbReference>
<evidence type="ECO:0000256" key="2">
    <source>
        <dbReference type="ARBA" id="ARBA00023125"/>
    </source>
</evidence>
<evidence type="ECO:0000313" key="7">
    <source>
        <dbReference type="Proteomes" id="UP000027982"/>
    </source>
</evidence>
<dbReference type="InterPro" id="IPR009057">
    <property type="entry name" value="Homeodomain-like_sf"/>
</dbReference>
<evidence type="ECO:0000259" key="5">
    <source>
        <dbReference type="PROSITE" id="PS50977"/>
    </source>
</evidence>
<feature type="domain" description="HTH tetR-type" evidence="5">
    <location>
        <begin position="1"/>
        <end position="56"/>
    </location>
</feature>
<evidence type="ECO:0000256" key="1">
    <source>
        <dbReference type="ARBA" id="ARBA00023015"/>
    </source>
</evidence>
<dbReference type="PANTHER" id="PTHR30055:SF234">
    <property type="entry name" value="HTH-TYPE TRANSCRIPTIONAL REGULATOR BETI"/>
    <property type="match status" value="1"/>
</dbReference>
<keyword evidence="7" id="KW-1185">Reference proteome</keyword>
<keyword evidence="1" id="KW-0805">Transcription regulation</keyword>
<keyword evidence="3" id="KW-0804">Transcription</keyword>
<dbReference type="eggNOG" id="COG1309">
    <property type="taxonomic scope" value="Bacteria"/>
</dbReference>
<dbReference type="GO" id="GO:0003700">
    <property type="term" value="F:DNA-binding transcription factor activity"/>
    <property type="evidence" value="ECO:0007669"/>
    <property type="project" value="TreeGrafter"/>
</dbReference>
<sequence length="204" mass="22228">MILQSSLKVFAQKGLEGATSRELAAAAGVSEGLLYKHFPTKEILYSELALALVTNKDALFARLMAEPPSAASFIGAFHVLAKTILLGPPGRVKDDSIDRLIGQSLLGDGSFAASFLESVFGPICPYLTECLQVAWASGELQTEKAPSELHTLFVHHFFGMIALFSLPQRRFFPVSGPEELFREAFLFACRGVGFTDLTVRRYAP</sequence>
<gene>
    <name evidence="6" type="ORF">OP10G_4316</name>
</gene>
<accession>A0A068NYZ5</accession>
<dbReference type="EMBL" id="CP007139">
    <property type="protein sequence ID" value="AIE87684.1"/>
    <property type="molecule type" value="Genomic_DNA"/>
</dbReference>
<reference evidence="6 7" key="1">
    <citation type="journal article" date="2014" name="PLoS ONE">
        <title>The first complete genome sequence of the class fimbriimonadia in the phylum armatimonadetes.</title>
        <authorList>
            <person name="Hu Z.Y."/>
            <person name="Wang Y.Z."/>
            <person name="Im W.T."/>
            <person name="Wang S.Y."/>
            <person name="Zhao G.P."/>
            <person name="Zheng H.J."/>
            <person name="Quan Z.X."/>
        </authorList>
    </citation>
    <scope>NUCLEOTIDE SEQUENCE [LARGE SCALE GENOMIC DNA]</scope>
    <source>
        <strain evidence="6">Gsoil 348</strain>
    </source>
</reference>
<dbReference type="Proteomes" id="UP000027982">
    <property type="component" value="Chromosome"/>
</dbReference>
<evidence type="ECO:0000256" key="3">
    <source>
        <dbReference type="ARBA" id="ARBA00023163"/>
    </source>
</evidence>
<dbReference type="GO" id="GO:0000976">
    <property type="term" value="F:transcription cis-regulatory region binding"/>
    <property type="evidence" value="ECO:0007669"/>
    <property type="project" value="TreeGrafter"/>
</dbReference>
<dbReference type="InterPro" id="IPR001647">
    <property type="entry name" value="HTH_TetR"/>
</dbReference>
<evidence type="ECO:0000256" key="4">
    <source>
        <dbReference type="PROSITE-ProRule" id="PRU00335"/>
    </source>
</evidence>
<dbReference type="KEGG" id="fgi:OP10G_4316"/>
<dbReference type="SUPFAM" id="SSF46689">
    <property type="entry name" value="Homeodomain-like"/>
    <property type="match status" value="1"/>
</dbReference>
<feature type="DNA-binding region" description="H-T-H motif" evidence="4">
    <location>
        <begin position="19"/>
        <end position="38"/>
    </location>
</feature>
<protein>
    <submittedName>
        <fullName evidence="6">Transcriptional regulator, TetR family protein</fullName>
    </submittedName>
</protein>
<dbReference type="InterPro" id="IPR050109">
    <property type="entry name" value="HTH-type_TetR-like_transc_reg"/>
</dbReference>